<keyword evidence="1" id="KW-0472">Membrane</keyword>
<gene>
    <name evidence="2" type="ORF">KIN20_030377</name>
</gene>
<evidence type="ECO:0000313" key="3">
    <source>
        <dbReference type="Proteomes" id="UP001196413"/>
    </source>
</evidence>
<feature type="transmembrane region" description="Helical" evidence="1">
    <location>
        <begin position="20"/>
        <end position="42"/>
    </location>
</feature>
<keyword evidence="3" id="KW-1185">Reference proteome</keyword>
<keyword evidence="1" id="KW-1133">Transmembrane helix</keyword>
<feature type="transmembrane region" description="Helical" evidence="1">
    <location>
        <begin position="86"/>
        <end position="109"/>
    </location>
</feature>
<feature type="transmembrane region" description="Helical" evidence="1">
    <location>
        <begin position="54"/>
        <end position="74"/>
    </location>
</feature>
<name>A0AAD5WGF0_PARTN</name>
<proteinExistence type="predicted"/>
<dbReference type="AlphaFoldDB" id="A0AAD5WGF0"/>
<protein>
    <submittedName>
        <fullName evidence="2">Uncharacterized protein</fullName>
    </submittedName>
</protein>
<dbReference type="Proteomes" id="UP001196413">
    <property type="component" value="Unassembled WGS sequence"/>
</dbReference>
<organism evidence="2 3">
    <name type="scientific">Parelaphostrongylus tenuis</name>
    <name type="common">Meningeal worm</name>
    <dbReference type="NCBI Taxonomy" id="148309"/>
    <lineage>
        <taxon>Eukaryota</taxon>
        <taxon>Metazoa</taxon>
        <taxon>Ecdysozoa</taxon>
        <taxon>Nematoda</taxon>
        <taxon>Chromadorea</taxon>
        <taxon>Rhabditida</taxon>
        <taxon>Rhabditina</taxon>
        <taxon>Rhabditomorpha</taxon>
        <taxon>Strongyloidea</taxon>
        <taxon>Metastrongylidae</taxon>
        <taxon>Parelaphostrongylus</taxon>
    </lineage>
</organism>
<evidence type="ECO:0000256" key="1">
    <source>
        <dbReference type="SAM" id="Phobius"/>
    </source>
</evidence>
<sequence>MKPSISVTPPEIDHFSSAKVTALLLLLLDGAVLGTFFSYRVADKLPHTSGIDDALWTVGLVLWFVSIVLAYVGVFTMNTMLFTPVYIVWTVTFVLSIVTILLDVCANLFCTEVNELNTNDVKWPCSIFLSRQGSLSTCLLLLLLKHVQLFHIRSLAIAMEKRTEDGSIGIPKAELFYTTRHPSWLRSKLSVSYPRKEESDDDDMVVFEKIAGSSKGAIPKVNDMGQPTA</sequence>
<keyword evidence="1" id="KW-0812">Transmembrane</keyword>
<comment type="caution">
    <text evidence="2">The sequence shown here is derived from an EMBL/GenBank/DDBJ whole genome shotgun (WGS) entry which is preliminary data.</text>
</comment>
<evidence type="ECO:0000313" key="2">
    <source>
        <dbReference type="EMBL" id="KAJ1369006.1"/>
    </source>
</evidence>
<reference evidence="2" key="1">
    <citation type="submission" date="2021-06" db="EMBL/GenBank/DDBJ databases">
        <title>Parelaphostrongylus tenuis whole genome reference sequence.</title>
        <authorList>
            <person name="Garwood T.J."/>
            <person name="Larsen P.A."/>
            <person name="Fountain-Jones N.M."/>
            <person name="Garbe J.R."/>
            <person name="Macchietto M.G."/>
            <person name="Kania S.A."/>
            <person name="Gerhold R.W."/>
            <person name="Richards J.E."/>
            <person name="Wolf T.M."/>
        </authorList>
    </citation>
    <scope>NUCLEOTIDE SEQUENCE</scope>
    <source>
        <strain evidence="2">MNPRO001-30</strain>
        <tissue evidence="2">Meninges</tissue>
    </source>
</reference>
<accession>A0AAD5WGF0</accession>
<dbReference type="EMBL" id="JAHQIW010006382">
    <property type="protein sequence ID" value="KAJ1369006.1"/>
    <property type="molecule type" value="Genomic_DNA"/>
</dbReference>